<dbReference type="Proteomes" id="UP000027821">
    <property type="component" value="Unassembled WGS sequence"/>
</dbReference>
<evidence type="ECO:0000313" key="4">
    <source>
        <dbReference type="Proteomes" id="UP000027821"/>
    </source>
</evidence>
<evidence type="ECO:0000256" key="1">
    <source>
        <dbReference type="PROSITE-ProRule" id="PRU00110"/>
    </source>
</evidence>
<dbReference type="AlphaFoldDB" id="A0A074KS51"/>
<accession>A0A074KS51</accession>
<reference evidence="3 4" key="1">
    <citation type="submission" date="2014-04" db="EMBL/GenBank/DDBJ databases">
        <title>Characterization and application of a salt tolerant electro-active bacterium.</title>
        <authorList>
            <person name="Yang L."/>
            <person name="Wei S."/>
            <person name="Tay Q.X.M."/>
        </authorList>
    </citation>
    <scope>NUCLEOTIDE SEQUENCE [LARGE SCALE GENOMIC DNA]</scope>
    <source>
        <strain evidence="3 4">LY1</strain>
    </source>
</reference>
<dbReference type="EMBL" id="JMIH01000039">
    <property type="protein sequence ID" value="KEO71724.1"/>
    <property type="molecule type" value="Genomic_DNA"/>
</dbReference>
<dbReference type="OrthoDB" id="7478530at2"/>
<dbReference type="SUPFAM" id="SSF47226">
    <property type="entry name" value="Histidine-containing phosphotransfer domain, HPT domain"/>
    <property type="match status" value="1"/>
</dbReference>
<keyword evidence="1" id="KW-0597">Phosphoprotein</keyword>
<dbReference type="InterPro" id="IPR008207">
    <property type="entry name" value="Sig_transdc_His_kin_Hpt_dom"/>
</dbReference>
<organism evidence="3 4">
    <name type="scientific">Anditalea andensis</name>
    <dbReference type="NCBI Taxonomy" id="1048983"/>
    <lineage>
        <taxon>Bacteria</taxon>
        <taxon>Pseudomonadati</taxon>
        <taxon>Bacteroidota</taxon>
        <taxon>Cytophagia</taxon>
        <taxon>Cytophagales</taxon>
        <taxon>Cytophagaceae</taxon>
        <taxon>Anditalea</taxon>
    </lineage>
</organism>
<dbReference type="STRING" id="1048983.EL17_21295"/>
<proteinExistence type="predicted"/>
<protein>
    <recommendedName>
        <fullName evidence="2">HPt domain-containing protein</fullName>
    </recommendedName>
</protein>
<evidence type="ECO:0000259" key="2">
    <source>
        <dbReference type="PROSITE" id="PS50894"/>
    </source>
</evidence>
<dbReference type="GO" id="GO:0004672">
    <property type="term" value="F:protein kinase activity"/>
    <property type="evidence" value="ECO:0007669"/>
    <property type="project" value="UniProtKB-ARBA"/>
</dbReference>
<feature type="modified residue" description="Phosphohistidine" evidence="1">
    <location>
        <position position="58"/>
    </location>
</feature>
<dbReference type="InterPro" id="IPR036641">
    <property type="entry name" value="HPT_dom_sf"/>
</dbReference>
<feature type="domain" description="HPt" evidence="2">
    <location>
        <begin position="19"/>
        <end position="116"/>
    </location>
</feature>
<comment type="caution">
    <text evidence="3">The sequence shown here is derived from an EMBL/GenBank/DDBJ whole genome shotgun (WGS) entry which is preliminary data.</text>
</comment>
<dbReference type="RefSeq" id="WP_035079319.1">
    <property type="nucleotide sequence ID" value="NZ_JMIH01000039.1"/>
</dbReference>
<evidence type="ECO:0000313" key="3">
    <source>
        <dbReference type="EMBL" id="KEO71724.1"/>
    </source>
</evidence>
<dbReference type="Gene3D" id="1.20.120.160">
    <property type="entry name" value="HPT domain"/>
    <property type="match status" value="1"/>
</dbReference>
<gene>
    <name evidence="3" type="ORF">EL17_21295</name>
</gene>
<sequence length="116" mass="13317">MLQLTNINYQMVLEMAEGEKDFEIELLEAIVNSVIDLRNKYVEGILGQNEEMIMQARHKIKPTLSLFGLEKLSSVIEEGKIILGENNMIGPETDRHKTEFIEAVEDLIEEINQIDK</sequence>
<keyword evidence="4" id="KW-1185">Reference proteome</keyword>
<name>A0A074KS51_9BACT</name>
<dbReference type="eggNOG" id="COG2198">
    <property type="taxonomic scope" value="Bacteria"/>
</dbReference>
<dbReference type="PROSITE" id="PS50894">
    <property type="entry name" value="HPT"/>
    <property type="match status" value="1"/>
</dbReference>
<dbReference type="GO" id="GO:0000160">
    <property type="term" value="P:phosphorelay signal transduction system"/>
    <property type="evidence" value="ECO:0007669"/>
    <property type="project" value="InterPro"/>
</dbReference>